<evidence type="ECO:0000313" key="3">
    <source>
        <dbReference type="Proteomes" id="UP000480185"/>
    </source>
</evidence>
<evidence type="ECO:0000259" key="1">
    <source>
        <dbReference type="PROSITE" id="PS50943"/>
    </source>
</evidence>
<protein>
    <submittedName>
        <fullName evidence="2">Helix-turn-helix domain-containing protein</fullName>
    </submittedName>
</protein>
<dbReference type="PROSITE" id="PS50943">
    <property type="entry name" value="HTH_CROC1"/>
    <property type="match status" value="1"/>
</dbReference>
<dbReference type="Pfam" id="PF01381">
    <property type="entry name" value="HTH_3"/>
    <property type="match status" value="1"/>
</dbReference>
<comment type="caution">
    <text evidence="2">The sequence shown here is derived from an EMBL/GenBank/DDBJ whole genome shotgun (WGS) entry which is preliminary data.</text>
</comment>
<proteinExistence type="predicted"/>
<dbReference type="CDD" id="cd00093">
    <property type="entry name" value="HTH_XRE"/>
    <property type="match status" value="1"/>
</dbReference>
<dbReference type="Proteomes" id="UP000480185">
    <property type="component" value="Unassembled WGS sequence"/>
</dbReference>
<keyword evidence="3" id="KW-1185">Reference proteome</keyword>
<sequence>MIHENVEKIRKAKGVTKTHLAKKLNLSLQGYRHITSGEVKLDVERLNVIAKSLGVSPAIFFDNKLTESVIKDLNQANSKEVI</sequence>
<name>A0A6G1X7W6_9BACI</name>
<dbReference type="EMBL" id="WJNH01000007">
    <property type="protein sequence ID" value="MRG86970.1"/>
    <property type="molecule type" value="Genomic_DNA"/>
</dbReference>
<dbReference type="InterPro" id="IPR001387">
    <property type="entry name" value="Cro/C1-type_HTH"/>
</dbReference>
<dbReference type="SMART" id="SM00530">
    <property type="entry name" value="HTH_XRE"/>
    <property type="match status" value="1"/>
</dbReference>
<evidence type="ECO:0000313" key="2">
    <source>
        <dbReference type="EMBL" id="MRG86970.1"/>
    </source>
</evidence>
<feature type="domain" description="HTH cro/C1-type" evidence="1">
    <location>
        <begin position="6"/>
        <end position="60"/>
    </location>
</feature>
<dbReference type="InterPro" id="IPR010982">
    <property type="entry name" value="Lambda_DNA-bd_dom_sf"/>
</dbReference>
<dbReference type="GO" id="GO:0003677">
    <property type="term" value="F:DNA binding"/>
    <property type="evidence" value="ECO:0007669"/>
    <property type="project" value="InterPro"/>
</dbReference>
<dbReference type="Gene3D" id="1.10.260.40">
    <property type="entry name" value="lambda repressor-like DNA-binding domains"/>
    <property type="match status" value="1"/>
</dbReference>
<dbReference type="OrthoDB" id="34624at2"/>
<gene>
    <name evidence="2" type="ORF">GH754_11685</name>
</gene>
<dbReference type="SUPFAM" id="SSF47413">
    <property type="entry name" value="lambda repressor-like DNA-binding domains"/>
    <property type="match status" value="1"/>
</dbReference>
<reference evidence="2 3" key="1">
    <citation type="submission" date="2019-11" db="EMBL/GenBank/DDBJ databases">
        <authorList>
            <person name="Li J."/>
        </authorList>
    </citation>
    <scope>NUCLEOTIDE SEQUENCE [LARGE SCALE GENOMIC DNA]</scope>
    <source>
        <strain evidence="2 3">J4</strain>
    </source>
</reference>
<organism evidence="2 3">
    <name type="scientific">Salinibacillus xinjiangensis</name>
    <dbReference type="NCBI Taxonomy" id="1229268"/>
    <lineage>
        <taxon>Bacteria</taxon>
        <taxon>Bacillati</taxon>
        <taxon>Bacillota</taxon>
        <taxon>Bacilli</taxon>
        <taxon>Bacillales</taxon>
        <taxon>Bacillaceae</taxon>
        <taxon>Salinibacillus</taxon>
    </lineage>
</organism>
<accession>A0A6G1X7W6</accession>
<dbReference type="RefSeq" id="WP_153728867.1">
    <property type="nucleotide sequence ID" value="NZ_WJNH01000007.1"/>
</dbReference>
<dbReference type="AlphaFoldDB" id="A0A6G1X7W6"/>